<organism evidence="3 4">
    <name type="scientific">Puccinia coronata f. sp. avenae</name>
    <dbReference type="NCBI Taxonomy" id="200324"/>
    <lineage>
        <taxon>Eukaryota</taxon>
        <taxon>Fungi</taxon>
        <taxon>Dikarya</taxon>
        <taxon>Basidiomycota</taxon>
        <taxon>Pucciniomycotina</taxon>
        <taxon>Pucciniomycetes</taxon>
        <taxon>Pucciniales</taxon>
        <taxon>Pucciniaceae</taxon>
        <taxon>Puccinia</taxon>
    </lineage>
</organism>
<feature type="compositionally biased region" description="Polar residues" evidence="1">
    <location>
        <begin position="105"/>
        <end position="115"/>
    </location>
</feature>
<dbReference type="Proteomes" id="UP000235388">
    <property type="component" value="Unassembled WGS sequence"/>
</dbReference>
<feature type="compositionally biased region" description="Basic residues" evidence="1">
    <location>
        <begin position="161"/>
        <end position="177"/>
    </location>
</feature>
<proteinExistence type="predicted"/>
<keyword evidence="4" id="KW-1185">Reference proteome</keyword>
<dbReference type="Proteomes" id="UP000235392">
    <property type="component" value="Unassembled WGS sequence"/>
</dbReference>
<dbReference type="AlphaFoldDB" id="A0A2N5VZF9"/>
<protein>
    <submittedName>
        <fullName evidence="3">Uncharacterized protein</fullName>
    </submittedName>
</protein>
<feature type="compositionally biased region" description="Polar residues" evidence="1">
    <location>
        <begin position="189"/>
        <end position="221"/>
    </location>
</feature>
<evidence type="ECO:0000313" key="5">
    <source>
        <dbReference type="Proteomes" id="UP000235392"/>
    </source>
</evidence>
<evidence type="ECO:0000313" key="2">
    <source>
        <dbReference type="EMBL" id="PLW52357.1"/>
    </source>
</evidence>
<name>A0A2N5VZF9_9BASI</name>
<feature type="compositionally biased region" description="Basic residues" evidence="1">
    <location>
        <begin position="138"/>
        <end position="153"/>
    </location>
</feature>
<dbReference type="EMBL" id="PGCJ01000033">
    <property type="protein sequence ID" value="PLW55383.1"/>
    <property type="molecule type" value="Genomic_DNA"/>
</dbReference>
<gene>
    <name evidence="3" type="ORF">PCANC_02344</name>
    <name evidence="2" type="ORF">PCASD_00112</name>
</gene>
<feature type="compositionally biased region" description="Acidic residues" evidence="1">
    <location>
        <begin position="87"/>
        <end position="102"/>
    </location>
</feature>
<accession>A0A2N5VZF9</accession>
<sequence length="242" mass="26235">MYMLSASNSEGEASGRRLNCAWPGKNCKKKLKEKKLKLCVAENNWNIVKSDILQPLEKLHKGPVLGVLACIQTKKITLTYGETNSNSEDDDKEAPSDSEEDTHLDNYSLNSGSKDNNTDESTDSSPSKGRARQTNNLSKKKEKTSKTSKKKSPSSREKAAAKKKVSTLAKKRSHLNRVNRASECDDSTTRANISNTNPVPGTLNDENLNNAGKASTASGRGNATKAIPTLEPVLSTLTNGNN</sequence>
<reference evidence="4 5" key="1">
    <citation type="submission" date="2017-11" db="EMBL/GenBank/DDBJ databases">
        <title>De novo assembly and phasing of dikaryotic genomes from two isolates of Puccinia coronata f. sp. avenae, the causal agent of oat crown rust.</title>
        <authorList>
            <person name="Miller M.E."/>
            <person name="Zhang Y."/>
            <person name="Omidvar V."/>
            <person name="Sperschneider J."/>
            <person name="Schwessinger B."/>
            <person name="Raley C."/>
            <person name="Palmer J.M."/>
            <person name="Garnica D."/>
            <person name="Upadhyaya N."/>
            <person name="Rathjen J."/>
            <person name="Taylor J.M."/>
            <person name="Park R.F."/>
            <person name="Dodds P.N."/>
            <person name="Hirsch C.D."/>
            <person name="Kianian S.F."/>
            <person name="Figueroa M."/>
        </authorList>
    </citation>
    <scope>NUCLEOTIDE SEQUENCE [LARGE SCALE GENOMIC DNA]</scope>
    <source>
        <strain evidence="3">12NC29</strain>
        <strain evidence="2">12SD80</strain>
    </source>
</reference>
<feature type="region of interest" description="Disordered" evidence="1">
    <location>
        <begin position="81"/>
        <end position="225"/>
    </location>
</feature>
<feature type="compositionally biased region" description="Polar residues" evidence="1">
    <location>
        <begin position="123"/>
        <end position="137"/>
    </location>
</feature>
<evidence type="ECO:0000313" key="4">
    <source>
        <dbReference type="Proteomes" id="UP000235388"/>
    </source>
</evidence>
<evidence type="ECO:0000256" key="1">
    <source>
        <dbReference type="SAM" id="MobiDB-lite"/>
    </source>
</evidence>
<comment type="caution">
    <text evidence="3">The sequence shown here is derived from an EMBL/GenBank/DDBJ whole genome shotgun (WGS) entry which is preliminary data.</text>
</comment>
<dbReference type="OrthoDB" id="10557031at2759"/>
<evidence type="ECO:0000313" key="3">
    <source>
        <dbReference type="EMBL" id="PLW55383.1"/>
    </source>
</evidence>
<dbReference type="EMBL" id="PGCI01000001">
    <property type="protein sequence ID" value="PLW52357.1"/>
    <property type="molecule type" value="Genomic_DNA"/>
</dbReference>